<sequence length="173" mass="18116">MKRGFLFSMLAATALVAGGAYAHDDHAHGDKSEEKPGCDPKVTAKATETGKSGSTYGQPMPASLTAVSIADVAADPAKVGDAPRAFSGRITDVCQMQGCWMVLEHQGSFARVVMHDHAFSVPKDAKGDAVVYGTLKVKTLSDAEVEHLSKEGRTPASKTELTIDATSVRIGQG</sequence>
<evidence type="ECO:0000256" key="2">
    <source>
        <dbReference type="SAM" id="SignalP"/>
    </source>
</evidence>
<dbReference type="InterPro" id="IPR032577">
    <property type="entry name" value="DUF4920"/>
</dbReference>
<dbReference type="EMBL" id="JAOVZO020000019">
    <property type="protein sequence ID" value="MDC8014908.1"/>
    <property type="molecule type" value="Genomic_DNA"/>
</dbReference>
<organism evidence="3 4">
    <name type="scientific">Tahibacter soli</name>
    <dbReference type="NCBI Taxonomy" id="2983605"/>
    <lineage>
        <taxon>Bacteria</taxon>
        <taxon>Pseudomonadati</taxon>
        <taxon>Pseudomonadota</taxon>
        <taxon>Gammaproteobacteria</taxon>
        <taxon>Lysobacterales</taxon>
        <taxon>Rhodanobacteraceae</taxon>
        <taxon>Tahibacter</taxon>
    </lineage>
</organism>
<evidence type="ECO:0000256" key="1">
    <source>
        <dbReference type="SAM" id="MobiDB-lite"/>
    </source>
</evidence>
<feature type="region of interest" description="Disordered" evidence="1">
    <location>
        <begin position="24"/>
        <end position="58"/>
    </location>
</feature>
<accession>A0A9X4BJP9</accession>
<dbReference type="RefSeq" id="WP_263540854.1">
    <property type="nucleotide sequence ID" value="NZ_JAOVZO020000019.1"/>
</dbReference>
<evidence type="ECO:0000313" key="4">
    <source>
        <dbReference type="Proteomes" id="UP001139971"/>
    </source>
</evidence>
<feature type="chain" id="PRO_5040868543" evidence="2">
    <location>
        <begin position="23"/>
        <end position="173"/>
    </location>
</feature>
<protein>
    <submittedName>
        <fullName evidence="3">DUF4920 domain-containing protein</fullName>
    </submittedName>
</protein>
<reference evidence="3" key="1">
    <citation type="submission" date="2023-02" db="EMBL/GenBank/DDBJ databases">
        <title>Tahibacter soli sp. nov. isolated from soil.</title>
        <authorList>
            <person name="Baek J.H."/>
            <person name="Lee J.K."/>
            <person name="Choi D.G."/>
            <person name="Jeon C.O."/>
        </authorList>
    </citation>
    <scope>NUCLEOTIDE SEQUENCE</scope>
    <source>
        <strain evidence="3">BL</strain>
    </source>
</reference>
<keyword evidence="4" id="KW-1185">Reference proteome</keyword>
<feature type="compositionally biased region" description="Basic and acidic residues" evidence="1">
    <location>
        <begin position="24"/>
        <end position="38"/>
    </location>
</feature>
<dbReference type="Proteomes" id="UP001139971">
    <property type="component" value="Unassembled WGS sequence"/>
</dbReference>
<evidence type="ECO:0000313" key="3">
    <source>
        <dbReference type="EMBL" id="MDC8014908.1"/>
    </source>
</evidence>
<dbReference type="Pfam" id="PF16267">
    <property type="entry name" value="DUF4920"/>
    <property type="match status" value="1"/>
</dbReference>
<name>A0A9X4BJP9_9GAMM</name>
<dbReference type="AlphaFoldDB" id="A0A9X4BJP9"/>
<feature type="signal peptide" evidence="2">
    <location>
        <begin position="1"/>
        <end position="22"/>
    </location>
</feature>
<proteinExistence type="predicted"/>
<gene>
    <name evidence="3" type="ORF">OD750_020375</name>
</gene>
<comment type="caution">
    <text evidence="3">The sequence shown here is derived from an EMBL/GenBank/DDBJ whole genome shotgun (WGS) entry which is preliminary data.</text>
</comment>
<keyword evidence="2" id="KW-0732">Signal</keyword>